<evidence type="ECO:0000313" key="2">
    <source>
        <dbReference type="EMBL" id="MQL96687.1"/>
    </source>
</evidence>
<dbReference type="AlphaFoldDB" id="A0A843VQY0"/>
<comment type="caution">
    <text evidence="2">The sequence shown here is derived from an EMBL/GenBank/DDBJ whole genome shotgun (WGS) entry which is preliminary data.</text>
</comment>
<proteinExistence type="predicted"/>
<evidence type="ECO:0000256" key="1">
    <source>
        <dbReference type="SAM" id="MobiDB-lite"/>
    </source>
</evidence>
<reference evidence="2" key="1">
    <citation type="submission" date="2017-07" db="EMBL/GenBank/DDBJ databases">
        <title>Taro Niue Genome Assembly and Annotation.</title>
        <authorList>
            <person name="Atibalentja N."/>
            <person name="Keating K."/>
            <person name="Fields C.J."/>
        </authorList>
    </citation>
    <scope>NUCLEOTIDE SEQUENCE</scope>
    <source>
        <strain evidence="2">Niue_2</strain>
        <tissue evidence="2">Leaf</tissue>
    </source>
</reference>
<dbReference type="Proteomes" id="UP000652761">
    <property type="component" value="Unassembled WGS sequence"/>
</dbReference>
<gene>
    <name evidence="2" type="ORF">Taro_029367</name>
</gene>
<organism evidence="2 3">
    <name type="scientific">Colocasia esculenta</name>
    <name type="common">Wild taro</name>
    <name type="synonym">Arum esculentum</name>
    <dbReference type="NCBI Taxonomy" id="4460"/>
    <lineage>
        <taxon>Eukaryota</taxon>
        <taxon>Viridiplantae</taxon>
        <taxon>Streptophyta</taxon>
        <taxon>Embryophyta</taxon>
        <taxon>Tracheophyta</taxon>
        <taxon>Spermatophyta</taxon>
        <taxon>Magnoliopsida</taxon>
        <taxon>Liliopsida</taxon>
        <taxon>Araceae</taxon>
        <taxon>Aroideae</taxon>
        <taxon>Colocasieae</taxon>
        <taxon>Colocasia</taxon>
    </lineage>
</organism>
<name>A0A843VQY0_COLES</name>
<evidence type="ECO:0000313" key="3">
    <source>
        <dbReference type="Proteomes" id="UP000652761"/>
    </source>
</evidence>
<protein>
    <submittedName>
        <fullName evidence="2">Uncharacterized protein</fullName>
    </submittedName>
</protein>
<feature type="region of interest" description="Disordered" evidence="1">
    <location>
        <begin position="145"/>
        <end position="187"/>
    </location>
</feature>
<accession>A0A843VQY0</accession>
<keyword evidence="3" id="KW-1185">Reference proteome</keyword>
<dbReference type="EMBL" id="NMUH01001946">
    <property type="protein sequence ID" value="MQL96687.1"/>
    <property type="molecule type" value="Genomic_DNA"/>
</dbReference>
<sequence length="218" mass="24945">MWQLSHELRSNYNAYLVVAAPQRWIFIPLETPNVGDIPQLRMDYGTCSVVAAPLRLTPDVTTFHDLRLDYGTYTAVAALDPYRAWLWVCVGVQCAGHQQWVGVQPRAILCVLAGSAVKILASTSVDAEFFIGRLTARREKKERRREKGSCVASKKKRRGRIEGKREEEKKGEQLREEEEESLEKREFSTQKVYSRLTWAVSFGCFKMGWHGVPARIRV</sequence>
<feature type="compositionally biased region" description="Basic and acidic residues" evidence="1">
    <location>
        <begin position="160"/>
        <end position="174"/>
    </location>
</feature>